<accession>A0AA39XHK9</accession>
<reference evidence="2" key="1">
    <citation type="submission" date="2023-06" db="EMBL/GenBank/DDBJ databases">
        <title>Genome-scale phylogeny and comparative genomics of the fungal order Sordariales.</title>
        <authorList>
            <consortium name="Lawrence Berkeley National Laboratory"/>
            <person name="Hensen N."/>
            <person name="Bonometti L."/>
            <person name="Westerberg I."/>
            <person name="Brannstrom I.O."/>
            <person name="Guillou S."/>
            <person name="Cros-Aarteil S."/>
            <person name="Calhoun S."/>
            <person name="Haridas S."/>
            <person name="Kuo A."/>
            <person name="Mondo S."/>
            <person name="Pangilinan J."/>
            <person name="Riley R."/>
            <person name="Labutti K."/>
            <person name="Andreopoulos B."/>
            <person name="Lipzen A."/>
            <person name="Chen C."/>
            <person name="Yanf M."/>
            <person name="Daum C."/>
            <person name="Ng V."/>
            <person name="Clum A."/>
            <person name="Steindorff A."/>
            <person name="Ohm R."/>
            <person name="Martin F."/>
            <person name="Silar P."/>
            <person name="Natvig D."/>
            <person name="Lalanne C."/>
            <person name="Gautier V."/>
            <person name="Ament-Velasquez S.L."/>
            <person name="Kruys A."/>
            <person name="Hutchinson M.I."/>
            <person name="Powell A.J."/>
            <person name="Barry K."/>
            <person name="Miller A.N."/>
            <person name="Grigoriev I.V."/>
            <person name="Debuchy R."/>
            <person name="Gladieux P."/>
            <person name="Thoren M.H."/>
            <person name="Johannesson H."/>
        </authorList>
    </citation>
    <scope>NUCLEOTIDE SEQUENCE</scope>
    <source>
        <strain evidence="2">CBS 606.72</strain>
    </source>
</reference>
<evidence type="ECO:0000313" key="2">
    <source>
        <dbReference type="EMBL" id="KAK0633835.1"/>
    </source>
</evidence>
<name>A0AA39XHK9_9PEZI</name>
<evidence type="ECO:0000313" key="3">
    <source>
        <dbReference type="Proteomes" id="UP001175000"/>
    </source>
</evidence>
<dbReference type="PANTHER" id="PTHR10622">
    <property type="entry name" value="HET DOMAIN-CONTAINING PROTEIN"/>
    <property type="match status" value="1"/>
</dbReference>
<dbReference type="PANTHER" id="PTHR10622:SF10">
    <property type="entry name" value="HET DOMAIN-CONTAINING PROTEIN"/>
    <property type="match status" value="1"/>
</dbReference>
<keyword evidence="3" id="KW-1185">Reference proteome</keyword>
<sequence>MWLIDTTSLRLRSFQGKPPPYAILSHRWGTDDEEVSFQEWRDDHSKIGHRPGFIKIARVCEQARRHRLKYIWADTTCIDKSSSADLSEAINSMYRYYSEAVVCYSYLNDVHDTSKPQPWASEERGNIEFSRSAWFTRGWTLQELLAPKDLVFFASSWLEIGSKTELEETIAQITGIPPRYLRQGQLSDATISCRMSWVSNRVTTRLEDIAYCMLGIFNINMPLLYGEGRRAFQRLQEELIKSSDDRTVFAWDWLPRFALTGRNNPSFPRLRAAHLLNIGWDVQPMYSYETVDFYRYRNAHDISSGATSLFAPDPVFFYASSDVGVYQTPDALGSDIGRVNMSAPYFITNKGLSITLPLQDPSAHAIRPRTLTSRRWGDPQPLAMLSAHRHTTDLRSSPGQFPSGLCEGVAVFLRAADRDTSTYDRATEPDEVGHESVSMFRGHLMHVLIPWDWFKRYFCDTPMFVPSSGKLQSIFAWDQAPEAAVWLLNDFTQRETLRVELFLGSGPLAYRPDHWSLFPSLLDTGAASIGAIFKITAIYSKSKLPWGKVEVSHEAYVIVRAARNTGTAPATPETKLRWSCQQVSPAKPLDGKGGPSITAQDRASRALVQWKFRGVSMTLREILNSDLFSDPSTFHVGAIATEVIDLGQRKAKVHLGGTAWWTTNPTSSMRFLCAEMVEE</sequence>
<gene>
    <name evidence="2" type="ORF">B0T14DRAFT_83152</name>
</gene>
<protein>
    <submittedName>
        <fullName evidence="2">Heterokaryon incompatibility protein-domain-containing protein</fullName>
    </submittedName>
</protein>
<proteinExistence type="predicted"/>
<dbReference type="EMBL" id="JAULSU010000001">
    <property type="protein sequence ID" value="KAK0633835.1"/>
    <property type="molecule type" value="Genomic_DNA"/>
</dbReference>
<dbReference type="InterPro" id="IPR010730">
    <property type="entry name" value="HET"/>
</dbReference>
<dbReference type="AlphaFoldDB" id="A0AA39XHK9"/>
<comment type="caution">
    <text evidence="2">The sequence shown here is derived from an EMBL/GenBank/DDBJ whole genome shotgun (WGS) entry which is preliminary data.</text>
</comment>
<dbReference type="Proteomes" id="UP001175000">
    <property type="component" value="Unassembled WGS sequence"/>
</dbReference>
<organism evidence="2 3">
    <name type="scientific">Immersiella caudata</name>
    <dbReference type="NCBI Taxonomy" id="314043"/>
    <lineage>
        <taxon>Eukaryota</taxon>
        <taxon>Fungi</taxon>
        <taxon>Dikarya</taxon>
        <taxon>Ascomycota</taxon>
        <taxon>Pezizomycotina</taxon>
        <taxon>Sordariomycetes</taxon>
        <taxon>Sordariomycetidae</taxon>
        <taxon>Sordariales</taxon>
        <taxon>Lasiosphaeriaceae</taxon>
        <taxon>Immersiella</taxon>
    </lineage>
</organism>
<evidence type="ECO:0000259" key="1">
    <source>
        <dbReference type="Pfam" id="PF06985"/>
    </source>
</evidence>
<feature type="domain" description="Heterokaryon incompatibility" evidence="1">
    <location>
        <begin position="21"/>
        <end position="114"/>
    </location>
</feature>
<dbReference type="Pfam" id="PF06985">
    <property type="entry name" value="HET"/>
    <property type="match status" value="1"/>
</dbReference>